<feature type="region of interest" description="Disordered" evidence="2">
    <location>
        <begin position="204"/>
        <end position="230"/>
    </location>
</feature>
<sequence>MAGDLDEELDGSAQLYTPSGDELDGEGGGRPPAPAEELRLVEGQAYSSTGYNAQGDVQCRFTWVALRLSVGVETYARPRFLFSDDPYWDWWASNPGERGAVTARPLVHVCRAQPCQVQPPRGCSELVHITDATAVSADELREIFAAFLSDNPDAPEQPGLDELWGGDVVEADGGGRRASLRGKLEAAQDRFARLQQQRRAAAGAAEAVAALDDEPPAKIPRQGGPPPQRSLAEVLEDRVRKAAKVGAAASAEDAKGAEAAASAAGQGGAGVQELLTALLKALQSASRSSEDPSFGGDGGVATAEGDLLPKGLASRRAHCRRLALEHPGRLAELSLAQMAEFLGSQDGGGSVDPHGPIVLRFLLSVYLPQHPVKEIGGEIYRELRTIAEALDLLLQGRTAAVADILAQRFKAIQVAVGDGSWSAAKWLELIPPRDQPLALRNEEEEMIRSIQHGELKLEELASRLRQKPQG</sequence>
<feature type="coiled-coil region" evidence="1">
    <location>
        <begin position="177"/>
        <end position="204"/>
    </location>
</feature>
<proteinExistence type="predicted"/>
<name>A0ABN9Y063_9DINO</name>
<accession>A0ABN9Y063</accession>
<dbReference type="Proteomes" id="UP001189429">
    <property type="component" value="Unassembled WGS sequence"/>
</dbReference>
<evidence type="ECO:0000256" key="1">
    <source>
        <dbReference type="SAM" id="Coils"/>
    </source>
</evidence>
<keyword evidence="4" id="KW-1185">Reference proteome</keyword>
<keyword evidence="1" id="KW-0175">Coiled coil</keyword>
<feature type="region of interest" description="Disordered" evidence="2">
    <location>
        <begin position="1"/>
        <end position="34"/>
    </location>
</feature>
<organism evidence="3 4">
    <name type="scientific">Prorocentrum cordatum</name>
    <dbReference type="NCBI Taxonomy" id="2364126"/>
    <lineage>
        <taxon>Eukaryota</taxon>
        <taxon>Sar</taxon>
        <taxon>Alveolata</taxon>
        <taxon>Dinophyceae</taxon>
        <taxon>Prorocentrales</taxon>
        <taxon>Prorocentraceae</taxon>
        <taxon>Prorocentrum</taxon>
    </lineage>
</organism>
<comment type="caution">
    <text evidence="3">The sequence shown here is derived from an EMBL/GenBank/DDBJ whole genome shotgun (WGS) entry which is preliminary data.</text>
</comment>
<evidence type="ECO:0000313" key="4">
    <source>
        <dbReference type="Proteomes" id="UP001189429"/>
    </source>
</evidence>
<gene>
    <name evidence="3" type="ORF">PCOR1329_LOCUS81381</name>
</gene>
<reference evidence="3" key="1">
    <citation type="submission" date="2023-10" db="EMBL/GenBank/DDBJ databases">
        <authorList>
            <person name="Chen Y."/>
            <person name="Shah S."/>
            <person name="Dougan E. K."/>
            <person name="Thang M."/>
            <person name="Chan C."/>
        </authorList>
    </citation>
    <scope>NUCLEOTIDE SEQUENCE [LARGE SCALE GENOMIC DNA]</scope>
</reference>
<dbReference type="EMBL" id="CAUYUJ010021614">
    <property type="protein sequence ID" value="CAK0905821.1"/>
    <property type="molecule type" value="Genomic_DNA"/>
</dbReference>
<feature type="compositionally biased region" description="Acidic residues" evidence="2">
    <location>
        <begin position="1"/>
        <end position="10"/>
    </location>
</feature>
<evidence type="ECO:0000313" key="3">
    <source>
        <dbReference type="EMBL" id="CAK0905821.1"/>
    </source>
</evidence>
<evidence type="ECO:0000256" key="2">
    <source>
        <dbReference type="SAM" id="MobiDB-lite"/>
    </source>
</evidence>
<protein>
    <submittedName>
        <fullName evidence="3">Uncharacterized protein</fullName>
    </submittedName>
</protein>